<keyword evidence="6" id="KW-1185">Reference proteome</keyword>
<keyword evidence="4" id="KW-0500">Molybdenum</keyword>
<evidence type="ECO:0000256" key="2">
    <source>
        <dbReference type="ARBA" id="ARBA00022723"/>
    </source>
</evidence>
<keyword evidence="3" id="KW-0732">Signal</keyword>
<protein>
    <submittedName>
        <fullName evidence="5">Molybdate ABC transporter substrate-binding protein</fullName>
    </submittedName>
</protein>
<reference evidence="5 6" key="1">
    <citation type="submission" date="2020-10" db="EMBL/GenBank/DDBJ databases">
        <title>Complete genome sequence of Paludibaculum fermentans P105T, a facultatively anaerobic acidobacterium capable of dissimilatory Fe(III) reduction.</title>
        <authorList>
            <person name="Dedysh S.N."/>
            <person name="Beletsky A.V."/>
            <person name="Kulichevskaya I.S."/>
            <person name="Mardanov A.V."/>
            <person name="Ravin N.V."/>
        </authorList>
    </citation>
    <scope>NUCLEOTIDE SEQUENCE [LARGE SCALE GENOMIC DNA]</scope>
    <source>
        <strain evidence="5 6">P105</strain>
    </source>
</reference>
<dbReference type="Proteomes" id="UP000593892">
    <property type="component" value="Chromosome"/>
</dbReference>
<organism evidence="5 6">
    <name type="scientific">Paludibaculum fermentans</name>
    <dbReference type="NCBI Taxonomy" id="1473598"/>
    <lineage>
        <taxon>Bacteria</taxon>
        <taxon>Pseudomonadati</taxon>
        <taxon>Acidobacteriota</taxon>
        <taxon>Terriglobia</taxon>
        <taxon>Bryobacterales</taxon>
        <taxon>Bryobacteraceae</taxon>
        <taxon>Paludibaculum</taxon>
    </lineage>
</organism>
<comment type="similarity">
    <text evidence="1">Belongs to the bacterial solute-binding protein ModA family.</text>
</comment>
<dbReference type="AlphaFoldDB" id="A0A7S7SHN2"/>
<dbReference type="SUPFAM" id="SSF53850">
    <property type="entry name" value="Periplasmic binding protein-like II"/>
    <property type="match status" value="1"/>
</dbReference>
<feature type="binding site" evidence="4">
    <location>
        <position position="137"/>
    </location>
    <ligand>
        <name>molybdate</name>
        <dbReference type="ChEBI" id="CHEBI:36264"/>
    </ligand>
</feature>
<dbReference type="KEGG" id="pfer:IRI77_25300"/>
<evidence type="ECO:0000256" key="3">
    <source>
        <dbReference type="ARBA" id="ARBA00022729"/>
    </source>
</evidence>
<dbReference type="RefSeq" id="WP_194447776.1">
    <property type="nucleotide sequence ID" value="NZ_CP063849.1"/>
</dbReference>
<dbReference type="GO" id="GO:0030973">
    <property type="term" value="F:molybdate ion binding"/>
    <property type="evidence" value="ECO:0007669"/>
    <property type="project" value="InterPro"/>
</dbReference>
<dbReference type="PANTHER" id="PTHR30632:SF14">
    <property type="entry name" value="TUNGSTATE_MOLYBDATE_CHROMATE-BINDING PROTEIN MODA"/>
    <property type="match status" value="1"/>
</dbReference>
<dbReference type="InterPro" id="IPR050682">
    <property type="entry name" value="ModA/WtpA"/>
</dbReference>
<name>A0A7S7SHN2_PALFE</name>
<feature type="binding site" evidence="4">
    <location>
        <position position="31"/>
    </location>
    <ligand>
        <name>molybdate</name>
        <dbReference type="ChEBI" id="CHEBI:36264"/>
    </ligand>
</feature>
<dbReference type="GO" id="GO:0046872">
    <property type="term" value="F:metal ion binding"/>
    <property type="evidence" value="ECO:0007669"/>
    <property type="project" value="UniProtKB-KW"/>
</dbReference>
<dbReference type="Gene3D" id="3.40.190.10">
    <property type="entry name" value="Periplasmic binding protein-like II"/>
    <property type="match status" value="2"/>
</dbReference>
<dbReference type="PANTHER" id="PTHR30632">
    <property type="entry name" value="MOLYBDATE-BINDING PERIPLASMIC PROTEIN"/>
    <property type="match status" value="1"/>
</dbReference>
<proteinExistence type="inferred from homology"/>
<evidence type="ECO:0000256" key="4">
    <source>
        <dbReference type="PIRSR" id="PIRSR004846-1"/>
    </source>
</evidence>
<sequence>MTIAAAADLTPLESALSAQSSTPVTWSFGSSGLLARQIRAGAPFDLYLSANEAFVQDLAKSDLLLPGSVRTYATGRLGLWSLSGHIRTLKDLTLPEVRHIALPNPQHAPYGAAARELLEKAGLWKQLQSKIVLAENVRQAYEFGRTGNADAVLTSWTLLHDQGGLLLNDKDHAPIRQSGGVVKGAKNTKAAQAFLDFLLSPAGQKILLRFGLTPAAATPPLPPHHP</sequence>
<evidence type="ECO:0000313" key="6">
    <source>
        <dbReference type="Proteomes" id="UP000593892"/>
    </source>
</evidence>
<dbReference type="CDD" id="cd13539">
    <property type="entry name" value="PBP2_AvModA"/>
    <property type="match status" value="1"/>
</dbReference>
<dbReference type="EMBL" id="CP063849">
    <property type="protein sequence ID" value="QOY86107.1"/>
    <property type="molecule type" value="Genomic_DNA"/>
</dbReference>
<evidence type="ECO:0000256" key="1">
    <source>
        <dbReference type="ARBA" id="ARBA00009175"/>
    </source>
</evidence>
<accession>A0A7S7SHN2</accession>
<evidence type="ECO:0000313" key="5">
    <source>
        <dbReference type="EMBL" id="QOY86107.1"/>
    </source>
</evidence>
<dbReference type="GO" id="GO:0015689">
    <property type="term" value="P:molybdate ion transport"/>
    <property type="evidence" value="ECO:0007669"/>
    <property type="project" value="InterPro"/>
</dbReference>
<dbReference type="InterPro" id="IPR044084">
    <property type="entry name" value="AvModA-like_subst-bd"/>
</dbReference>
<dbReference type="PIRSF" id="PIRSF004846">
    <property type="entry name" value="ModA"/>
    <property type="match status" value="1"/>
</dbReference>
<dbReference type="NCBIfam" id="TIGR01256">
    <property type="entry name" value="modA"/>
    <property type="match status" value="1"/>
</dbReference>
<dbReference type="InterPro" id="IPR005950">
    <property type="entry name" value="ModA"/>
</dbReference>
<keyword evidence="2 4" id="KW-0479">Metal-binding</keyword>
<gene>
    <name evidence="5" type="primary">modA</name>
    <name evidence="5" type="ORF">IRI77_25300</name>
</gene>
<dbReference type="Pfam" id="PF13531">
    <property type="entry name" value="SBP_bac_11"/>
    <property type="match status" value="1"/>
</dbReference>